<reference evidence="1" key="1">
    <citation type="journal article" date="2015" name="Nature">
        <title>Complex archaea that bridge the gap between prokaryotes and eukaryotes.</title>
        <authorList>
            <person name="Spang A."/>
            <person name="Saw J.H."/>
            <person name="Jorgensen S.L."/>
            <person name="Zaremba-Niedzwiedzka K."/>
            <person name="Martijn J."/>
            <person name="Lind A.E."/>
            <person name="van Eijk R."/>
            <person name="Schleper C."/>
            <person name="Guy L."/>
            <person name="Ettema T.J."/>
        </authorList>
    </citation>
    <scope>NUCLEOTIDE SEQUENCE</scope>
</reference>
<protein>
    <recommendedName>
        <fullName evidence="2">DNA repair protein MmcB-related protein</fullName>
    </recommendedName>
</protein>
<gene>
    <name evidence="1" type="ORF">LCGC14_1515440</name>
</gene>
<dbReference type="AlphaFoldDB" id="A0A0F9J097"/>
<evidence type="ECO:0008006" key="2">
    <source>
        <dbReference type="Google" id="ProtNLM"/>
    </source>
</evidence>
<proteinExistence type="predicted"/>
<sequence>MKTIVAADLLKLLAARHARDMFVPECRTGGALDEYHQRLDAWAIKRSWAHPQVIGYEIKISRADFLQDDKWRGYLPYCNEFYFVCPPSFIQRDELPEDAGLLWASTNAVKLYTKKRAPYRDVKIPESLWRSIIFSRVTIKGEPTGSGAREYWAEWLAERKVDEEFGWRVGRNIRQVVETQITAVAGENYVLKRQIATYKDIRQFLDLHGIPVDNSIHQFSAKRKVEALVRAVPNGLLQTLTHAQQGLERAHAALTALSNNQSEEEVR</sequence>
<dbReference type="Pfam" id="PF06319">
    <property type="entry name" value="MmcB-like"/>
    <property type="match status" value="1"/>
</dbReference>
<evidence type="ECO:0000313" key="1">
    <source>
        <dbReference type="EMBL" id="KKM63049.1"/>
    </source>
</evidence>
<name>A0A0F9J097_9ZZZZ</name>
<dbReference type="InterPro" id="IPR009394">
    <property type="entry name" value="MmcB-like"/>
</dbReference>
<comment type="caution">
    <text evidence="1">The sequence shown here is derived from an EMBL/GenBank/DDBJ whole genome shotgun (WGS) entry which is preliminary data.</text>
</comment>
<dbReference type="EMBL" id="LAZR01011171">
    <property type="protein sequence ID" value="KKM63049.1"/>
    <property type="molecule type" value="Genomic_DNA"/>
</dbReference>
<organism evidence="1">
    <name type="scientific">marine sediment metagenome</name>
    <dbReference type="NCBI Taxonomy" id="412755"/>
    <lineage>
        <taxon>unclassified sequences</taxon>
        <taxon>metagenomes</taxon>
        <taxon>ecological metagenomes</taxon>
    </lineage>
</organism>
<accession>A0A0F9J097</accession>